<gene>
    <name evidence="1" type="ORF">NCTC13102_00803</name>
</gene>
<dbReference type="EMBL" id="UAWL01000006">
    <property type="protein sequence ID" value="SQB98346.1"/>
    <property type="molecule type" value="Genomic_DNA"/>
</dbReference>
<organism evidence="1 2">
    <name type="scientific">Helicobacter fennelliae</name>
    <dbReference type="NCBI Taxonomy" id="215"/>
    <lineage>
        <taxon>Bacteria</taxon>
        <taxon>Pseudomonadati</taxon>
        <taxon>Campylobacterota</taxon>
        <taxon>Epsilonproteobacteria</taxon>
        <taxon>Campylobacterales</taxon>
        <taxon>Helicobacteraceae</taxon>
        <taxon>Helicobacter</taxon>
    </lineage>
</organism>
<dbReference type="AlphaFoldDB" id="A0A2X3BGA3"/>
<evidence type="ECO:0000313" key="1">
    <source>
        <dbReference type="EMBL" id="SQB98346.1"/>
    </source>
</evidence>
<dbReference type="Proteomes" id="UP000250166">
    <property type="component" value="Unassembled WGS sequence"/>
</dbReference>
<protein>
    <submittedName>
        <fullName evidence="1">Uncharacterized protein</fullName>
    </submittedName>
</protein>
<reference evidence="1 2" key="1">
    <citation type="submission" date="2018-06" db="EMBL/GenBank/DDBJ databases">
        <authorList>
            <consortium name="Pathogen Informatics"/>
            <person name="Doyle S."/>
        </authorList>
    </citation>
    <scope>NUCLEOTIDE SEQUENCE [LARGE SCALE GENOMIC DNA]</scope>
    <source>
        <strain evidence="1 2">NCTC13102</strain>
    </source>
</reference>
<dbReference type="RefSeq" id="WP_112058489.1">
    <property type="nucleotide sequence ID" value="NZ_UAWL01000006.1"/>
</dbReference>
<name>A0A2X3BGA3_9HELI</name>
<sequence length="472" mass="55720">MPYFITLYIEPMKPKLDKIPVSIPHAFLGLTRKHPDDLDKQDEQTRKEKLKNADWKDFDKKWYESLETNESNDGFFGFAPVESATNHWGKVFENNHFTPQWNENIKNYDYTLRDEDTFDKSNRCTFEISQEQYESLLNDIKKEATQTNNRNPHLQQDNSKMVSLETLKENLYYNSTPIRWAGSIETPPLHNCTTWVLNKLDSIGIEVIDVKEWIPDIVPNPNPHYAMAQFVLKQAFDIEFNLINTLKDSFQALADYHFVFRKFQNIDKDLESITGAKAFRDWARGMIDNRFVCQLEPNYNRLSKYDIKCSNEEEGLFASLKKWKENLQHKRQKLIKVYKMLNKVISSQIEKVNDLQGSFTFISYNKQTHKIQLRNKQSNYEPYDESKLDPNIPANNWSLNQLSPFIFIPKDEIHSRVLYHKYDYGKISDSYIESINQSYLGILSDNDNLTYWSKALHKLRKSANQPKEIENV</sequence>
<accession>A0A2X3BGA3</accession>
<proteinExistence type="predicted"/>
<evidence type="ECO:0000313" key="2">
    <source>
        <dbReference type="Proteomes" id="UP000250166"/>
    </source>
</evidence>